<dbReference type="EMBL" id="CP010536">
    <property type="protein sequence ID" value="AJG20843.1"/>
    <property type="molecule type" value="Genomic_DNA"/>
</dbReference>
<reference evidence="1 2" key="1">
    <citation type="journal article" date="2015" name="Genome Announc.">
        <title>Complete Genome Sequence of Cupriavidus basilensis 4G11, Isolated from the Oak Ridge Field Research Center Site.</title>
        <authorList>
            <person name="Ray J."/>
            <person name="Waters R.J."/>
            <person name="Skerker J.M."/>
            <person name="Kuehl J.V."/>
            <person name="Price M.N."/>
            <person name="Huang J."/>
            <person name="Chakraborty R."/>
            <person name="Arkin A.P."/>
            <person name="Deutschbauer A."/>
        </authorList>
    </citation>
    <scope>NUCLEOTIDE SEQUENCE [LARGE SCALE GENOMIC DNA]</scope>
    <source>
        <strain evidence="1">4G11</strain>
    </source>
</reference>
<protein>
    <submittedName>
        <fullName evidence="1">Uncharacterized protein</fullName>
    </submittedName>
</protein>
<evidence type="ECO:0000313" key="1">
    <source>
        <dbReference type="EMBL" id="AJG20843.1"/>
    </source>
</evidence>
<keyword evidence="2" id="KW-1185">Reference proteome</keyword>
<accession>A0A0C4YD66</accession>
<evidence type="ECO:0000313" key="2">
    <source>
        <dbReference type="Proteomes" id="UP000031843"/>
    </source>
</evidence>
<dbReference type="AlphaFoldDB" id="A0A0C4YD66"/>
<sequence>MVLPDWQDGSAANARAGKPVLLTFLRRGDGKRCRPPRQPDNHFKRRAYPWICEASISSLA</sequence>
<dbReference type="STRING" id="68895.RR42_m3477"/>
<proteinExistence type="predicted"/>
<organism evidence="1 2">
    <name type="scientific">Cupriavidus basilensis</name>
    <dbReference type="NCBI Taxonomy" id="68895"/>
    <lineage>
        <taxon>Bacteria</taxon>
        <taxon>Pseudomonadati</taxon>
        <taxon>Pseudomonadota</taxon>
        <taxon>Betaproteobacteria</taxon>
        <taxon>Burkholderiales</taxon>
        <taxon>Burkholderiaceae</taxon>
        <taxon>Cupriavidus</taxon>
    </lineage>
</organism>
<name>A0A0C4YD66_9BURK</name>
<dbReference type="KEGG" id="cbw:RR42_m3477"/>
<dbReference type="Proteomes" id="UP000031843">
    <property type="component" value="Chromosome main"/>
</dbReference>
<gene>
    <name evidence="1" type="ORF">RR42_m3477</name>
</gene>